<dbReference type="PANTHER" id="PTHR38134">
    <property type="entry name" value="SLR1395 PROTEIN"/>
    <property type="match status" value="1"/>
</dbReference>
<evidence type="ECO:0000313" key="2">
    <source>
        <dbReference type="Proteomes" id="UP001162891"/>
    </source>
</evidence>
<dbReference type="PANTHER" id="PTHR38134:SF2">
    <property type="entry name" value="GALACTOKINASE"/>
    <property type="match status" value="1"/>
</dbReference>
<dbReference type="RefSeq" id="WP_248353899.1">
    <property type="nucleotide sequence ID" value="NZ_AP025591.1"/>
</dbReference>
<organism evidence="1 2">
    <name type="scientific">Anaeromyxobacter oryzae</name>
    <dbReference type="NCBI Taxonomy" id="2918170"/>
    <lineage>
        <taxon>Bacteria</taxon>
        <taxon>Pseudomonadati</taxon>
        <taxon>Myxococcota</taxon>
        <taxon>Myxococcia</taxon>
        <taxon>Myxococcales</taxon>
        <taxon>Cystobacterineae</taxon>
        <taxon>Anaeromyxobacteraceae</taxon>
        <taxon>Anaeromyxobacter</taxon>
    </lineage>
</organism>
<dbReference type="SUPFAM" id="SSF53756">
    <property type="entry name" value="UDP-Glycosyltransferase/glycogen phosphorylase"/>
    <property type="match status" value="1"/>
</dbReference>
<dbReference type="GO" id="GO:0016301">
    <property type="term" value="F:kinase activity"/>
    <property type="evidence" value="ECO:0007669"/>
    <property type="project" value="UniProtKB-KW"/>
</dbReference>
<keyword evidence="2" id="KW-1185">Reference proteome</keyword>
<sequence>MLAAYVSGHGYGHLTRLCEVLRAVRTRAPRLPITIVGTVPEPLVRRAVPGDLTLRRVACDVGLVQRDALVIDEPATAARCAAFDATWDARLADEVAFLRESGTRAVLGDLPPLAFAAARAAGVPGLALGNFSWDWIYRHLSVREPSLAAHADRAARAYAGTDLLLELPFTGDVSVFPRRERIGLVARRPRVERAEARRRLGLDARPAVLVSFGGVGLPGLDRARLAEERGLSWILPEDVRTGRLDALGLDYPDVIGAADAVVTKPGYGIVSDCVAAGTPLVYTDRGDFPEYPVLVREMVRLLPCVHVPGDDVRAGRIGDAVRRVLAAGRPGAGAMDLGGAERGAARVLEAVR</sequence>
<gene>
    <name evidence="1" type="ORF">AMOR_42640</name>
</gene>
<dbReference type="InterPro" id="IPR053205">
    <property type="entry name" value="GHMP_kinase_L-arabinokinase"/>
</dbReference>
<accession>A0ABN6MZV0</accession>
<dbReference type="Proteomes" id="UP001162891">
    <property type="component" value="Chromosome"/>
</dbReference>
<keyword evidence="1" id="KW-0808">Transferase</keyword>
<dbReference type="Gene3D" id="3.40.50.2000">
    <property type="entry name" value="Glycogen Phosphorylase B"/>
    <property type="match status" value="1"/>
</dbReference>
<keyword evidence="1" id="KW-0418">Kinase</keyword>
<reference evidence="2" key="1">
    <citation type="journal article" date="2022" name="Int. J. Syst. Evol. Microbiol.">
        <title>Anaeromyxobacter oryzae sp. nov., Anaeromyxobacter diazotrophicus sp. nov. and Anaeromyxobacter paludicola sp. nov., isolated from paddy soils.</title>
        <authorList>
            <person name="Itoh H."/>
            <person name="Xu Z."/>
            <person name="Mise K."/>
            <person name="Masuda Y."/>
            <person name="Ushijima N."/>
            <person name="Hayakawa C."/>
            <person name="Shiratori Y."/>
            <person name="Senoo K."/>
        </authorList>
    </citation>
    <scope>NUCLEOTIDE SEQUENCE [LARGE SCALE GENOMIC DNA]</scope>
    <source>
        <strain evidence="2">Red232</strain>
    </source>
</reference>
<dbReference type="EMBL" id="AP025591">
    <property type="protein sequence ID" value="BDG05268.1"/>
    <property type="molecule type" value="Genomic_DNA"/>
</dbReference>
<name>A0ABN6MZV0_9BACT</name>
<proteinExistence type="predicted"/>
<protein>
    <submittedName>
        <fullName evidence="1">Arabinose kinase</fullName>
    </submittedName>
</protein>
<evidence type="ECO:0000313" key="1">
    <source>
        <dbReference type="EMBL" id="BDG05268.1"/>
    </source>
</evidence>